<dbReference type="Pfam" id="PF02276">
    <property type="entry name" value="CytoC_RC"/>
    <property type="match status" value="1"/>
</dbReference>
<evidence type="ECO:0000256" key="2">
    <source>
        <dbReference type="ARBA" id="ARBA00015978"/>
    </source>
</evidence>
<evidence type="ECO:0000256" key="6">
    <source>
        <dbReference type="ARBA" id="ARBA00022723"/>
    </source>
</evidence>
<sequence>MRLWIPFAVAAAVLMAVAMVVMPHWDLPPQTVTQIGYRGTGMYDIKDQEDEAALVKANVVPGVPYEPDPEGNKAGDVYENVQVLGHLSEDEFNQLMMAITQWTTPDNDCNYCHDPENLASDAVYTKVVSRRMLQMTQAINEDWKTHVAETGVTCYTCHRGQNIPPETWSTDLGPKTAGYLGYRADQNIVAETAGHTALPNGGFDNYLLGDKSLLVHSKSALPNGENKTDLTDAERTFGLMIHMSEGLGVGCITCHNTRAFDNWDESPPQRVTAWHGIRLTRALNNDYMAPMTPVMPANRIGPEGDILKVNCATCHNGVQKPLYGAPMVQDYLKGLGAKTFTGVPDFTTWKEGETERLLPMEEDKTSDAGTTEASTQLAVN</sequence>
<evidence type="ECO:0000256" key="10">
    <source>
        <dbReference type="SAM" id="MobiDB-lite"/>
    </source>
</evidence>
<keyword evidence="12" id="KW-1185">Reference proteome</keyword>
<dbReference type="NCBIfam" id="NF040706">
    <property type="entry name" value="photo_cyt_PufC"/>
    <property type="match status" value="1"/>
</dbReference>
<evidence type="ECO:0000313" key="12">
    <source>
        <dbReference type="Proteomes" id="UP001209755"/>
    </source>
</evidence>
<dbReference type="EMBL" id="JAOQNS010000005">
    <property type="protein sequence ID" value="MCW2307774.1"/>
    <property type="molecule type" value="Genomic_DNA"/>
</dbReference>
<keyword evidence="3 9" id="KW-0813">Transport</keyword>
<accession>A0ABT3HBP6</accession>
<keyword evidence="6 9" id="KW-0479">Metal-binding</keyword>
<keyword evidence="9" id="KW-0674">Reaction center</keyword>
<dbReference type="InterPro" id="IPR023119">
    <property type="entry name" value="Multihaem_cyt_PRC_cyt_su-like"/>
</dbReference>
<dbReference type="Gene3D" id="1.10.468.10">
    <property type="entry name" value="Photosynthetic Reaction Center, subunit C, domain 2"/>
    <property type="match status" value="2"/>
</dbReference>
<comment type="PTM">
    <text evidence="9">Binds 4 heme groups per subunit.</text>
</comment>
<protein>
    <recommendedName>
        <fullName evidence="2 9">Photosynthetic reaction center cytochrome c subunit</fullName>
    </recommendedName>
</protein>
<dbReference type="CDD" id="cd09224">
    <property type="entry name" value="CytoC_RC"/>
    <property type="match status" value="1"/>
</dbReference>
<comment type="caution">
    <text evidence="11">The sequence shown here is derived from an EMBL/GenBank/DDBJ whole genome shotgun (WGS) entry which is preliminary data.</text>
</comment>
<evidence type="ECO:0000256" key="4">
    <source>
        <dbReference type="ARBA" id="ARBA00022531"/>
    </source>
</evidence>
<evidence type="ECO:0000256" key="7">
    <source>
        <dbReference type="ARBA" id="ARBA00022982"/>
    </source>
</evidence>
<evidence type="ECO:0000256" key="1">
    <source>
        <dbReference type="ARBA" id="ARBA00003196"/>
    </source>
</evidence>
<evidence type="ECO:0000256" key="9">
    <source>
        <dbReference type="PIRNR" id="PIRNR000017"/>
    </source>
</evidence>
<name>A0ABT3HBP6_9HYPH</name>
<proteinExistence type="predicted"/>
<feature type="compositionally biased region" description="Basic and acidic residues" evidence="10">
    <location>
        <begin position="357"/>
        <end position="366"/>
    </location>
</feature>
<dbReference type="InterPro" id="IPR003158">
    <property type="entry name" value="Photosyn_RC_cyt_c-su"/>
</dbReference>
<dbReference type="Proteomes" id="UP001209755">
    <property type="component" value="Unassembled WGS sequence"/>
</dbReference>
<evidence type="ECO:0000256" key="3">
    <source>
        <dbReference type="ARBA" id="ARBA00022448"/>
    </source>
</evidence>
<keyword evidence="7 9" id="KW-0249">Electron transport</keyword>
<evidence type="ECO:0000256" key="8">
    <source>
        <dbReference type="ARBA" id="ARBA00023004"/>
    </source>
</evidence>
<dbReference type="PIRSF" id="PIRSF000017">
    <property type="entry name" value="RC_cytochrome"/>
    <property type="match status" value="1"/>
</dbReference>
<evidence type="ECO:0000313" key="11">
    <source>
        <dbReference type="EMBL" id="MCW2307774.1"/>
    </source>
</evidence>
<keyword evidence="8 9" id="KW-0408">Iron</keyword>
<comment type="function">
    <text evidence="1 9">The reaction center of purple bacteria contains a tightly bound cytochrome molecule which re-reduces the photo oxidized primary electron donor.</text>
</comment>
<dbReference type="InterPro" id="IPR036280">
    <property type="entry name" value="Multihaem_cyt_sf"/>
</dbReference>
<reference evidence="12" key="1">
    <citation type="submission" date="2023-07" db="EMBL/GenBank/DDBJ databases">
        <title>Genome sequencing of Purple Non-Sulfur Bacteria from various extreme environments.</title>
        <authorList>
            <person name="Mayer M."/>
        </authorList>
    </citation>
    <scope>NUCLEOTIDE SEQUENCE [LARGE SCALE GENOMIC DNA]</scope>
    <source>
        <strain evidence="12">DSM 17935</strain>
    </source>
</reference>
<feature type="region of interest" description="Disordered" evidence="10">
    <location>
        <begin position="357"/>
        <end position="380"/>
    </location>
</feature>
<evidence type="ECO:0000256" key="5">
    <source>
        <dbReference type="ARBA" id="ARBA00022617"/>
    </source>
</evidence>
<dbReference type="SUPFAM" id="SSF48695">
    <property type="entry name" value="Multiheme cytochromes"/>
    <property type="match status" value="1"/>
</dbReference>
<keyword evidence="4 9" id="KW-0602">Photosynthesis</keyword>
<gene>
    <name evidence="11" type="ORF">M2319_002111</name>
</gene>
<organism evidence="11 12">
    <name type="scientific">Rhodobium gokarnense</name>
    <dbReference type="NCBI Taxonomy" id="364296"/>
    <lineage>
        <taxon>Bacteria</taxon>
        <taxon>Pseudomonadati</taxon>
        <taxon>Pseudomonadota</taxon>
        <taxon>Alphaproteobacteria</taxon>
        <taxon>Hyphomicrobiales</taxon>
        <taxon>Rhodobiaceae</taxon>
        <taxon>Rhodobium</taxon>
    </lineage>
</organism>
<dbReference type="RefSeq" id="WP_264601411.1">
    <property type="nucleotide sequence ID" value="NZ_JAOQNS010000005.1"/>
</dbReference>
<keyword evidence="5 9" id="KW-0349">Heme</keyword>
<feature type="compositionally biased region" description="Polar residues" evidence="10">
    <location>
        <begin position="367"/>
        <end position="380"/>
    </location>
</feature>